<evidence type="ECO:0000256" key="2">
    <source>
        <dbReference type="SAM" id="MobiDB-lite"/>
    </source>
</evidence>
<keyword evidence="5" id="KW-1185">Reference proteome</keyword>
<reference evidence="4" key="1">
    <citation type="journal article" date="2020" name="New Phytol.">
        <title>Comparative genomics reveals dynamic genome evolution in host specialist ectomycorrhizal fungi.</title>
        <authorList>
            <person name="Lofgren L.A."/>
            <person name="Nguyen N.H."/>
            <person name="Vilgalys R."/>
            <person name="Ruytinx J."/>
            <person name="Liao H.L."/>
            <person name="Branco S."/>
            <person name="Kuo A."/>
            <person name="LaButti K."/>
            <person name="Lipzen A."/>
            <person name="Andreopoulos W."/>
            <person name="Pangilinan J."/>
            <person name="Riley R."/>
            <person name="Hundley H."/>
            <person name="Na H."/>
            <person name="Barry K."/>
            <person name="Grigoriev I.V."/>
            <person name="Stajich J.E."/>
            <person name="Kennedy P.G."/>
        </authorList>
    </citation>
    <scope>NUCLEOTIDE SEQUENCE</scope>
    <source>
        <strain evidence="4">MN1</strain>
    </source>
</reference>
<dbReference type="InterPro" id="IPR018247">
    <property type="entry name" value="EF_Hand_1_Ca_BS"/>
</dbReference>
<dbReference type="InterPro" id="IPR011992">
    <property type="entry name" value="EF-hand-dom_pair"/>
</dbReference>
<protein>
    <recommendedName>
        <fullName evidence="3">EF-hand domain-containing protein</fullName>
    </recommendedName>
</protein>
<organism evidence="4 5">
    <name type="scientific">Suillus subaureus</name>
    <dbReference type="NCBI Taxonomy" id="48587"/>
    <lineage>
        <taxon>Eukaryota</taxon>
        <taxon>Fungi</taxon>
        <taxon>Dikarya</taxon>
        <taxon>Basidiomycota</taxon>
        <taxon>Agaricomycotina</taxon>
        <taxon>Agaricomycetes</taxon>
        <taxon>Agaricomycetidae</taxon>
        <taxon>Boletales</taxon>
        <taxon>Suillineae</taxon>
        <taxon>Suillaceae</taxon>
        <taxon>Suillus</taxon>
    </lineage>
</organism>
<dbReference type="PROSITE" id="PS00018">
    <property type="entry name" value="EF_HAND_1"/>
    <property type="match status" value="1"/>
</dbReference>
<feature type="domain" description="EF-hand" evidence="3">
    <location>
        <begin position="300"/>
        <end position="335"/>
    </location>
</feature>
<dbReference type="InterPro" id="IPR011990">
    <property type="entry name" value="TPR-like_helical_dom_sf"/>
</dbReference>
<dbReference type="GeneID" id="64633378"/>
<dbReference type="InterPro" id="IPR002048">
    <property type="entry name" value="EF_hand_dom"/>
</dbReference>
<gene>
    <name evidence="4" type="ORF">BJ212DRAFT_1476331</name>
</gene>
<dbReference type="Proteomes" id="UP000807769">
    <property type="component" value="Unassembled WGS sequence"/>
</dbReference>
<evidence type="ECO:0000256" key="1">
    <source>
        <dbReference type="ARBA" id="ARBA00022837"/>
    </source>
</evidence>
<evidence type="ECO:0000313" key="4">
    <source>
        <dbReference type="EMBL" id="KAG1823448.1"/>
    </source>
</evidence>
<dbReference type="SUPFAM" id="SSF48452">
    <property type="entry name" value="TPR-like"/>
    <property type="match status" value="1"/>
</dbReference>
<feature type="compositionally biased region" description="Acidic residues" evidence="2">
    <location>
        <begin position="362"/>
        <end position="380"/>
    </location>
</feature>
<evidence type="ECO:0000313" key="5">
    <source>
        <dbReference type="Proteomes" id="UP000807769"/>
    </source>
</evidence>
<evidence type="ECO:0000259" key="3">
    <source>
        <dbReference type="PROSITE" id="PS50222"/>
    </source>
</evidence>
<dbReference type="OrthoDB" id="2017974at2759"/>
<sequence length="504" mass="55948">MLFTNIQLDNFSPTLACFIKHIEIEGAEEHKWIMMAGTGSPAVKVAKKCQVAPTFRDEDSEEKWMDMDDEGASQASPALLDANMPAEFLVSFKLALELAFSMLSFVLCNPMQKASPFACSTLNPYILVMLTFLATITKHAETLSGLVIPTAGRERWSMLTSDCAPPLSEDWCLSGMEWIGRKVFEHGYWKSGEERQMSMEVEILDVEEGGQLTNGIIKDEDDEDDKEDGHSHVNGENLRGETSKRWNHLVCCHRQEVCGLKWARDGGPLASGGNNNKDQGVWRAQEGAEVETCHSGNSTNTQQQLWLWFTAVDTDRSGAITAVELERALINGDWTPFDLDTEAPYEHDVDHDDSVDIDVDDEDAESKETSEQGEEDENDHEEVKDLKARQRYLRSLLVSVPVIMELDSLSLNPSQLGEAAQEAIAYITSHICSHPDVTESMIWQDEYGVDCSALLKNMPPVQDDANAIKVVLLPLDHLFHLKAHSHQLAAAGKKDLAAILASGT</sequence>
<dbReference type="AlphaFoldDB" id="A0A9P7EIZ0"/>
<comment type="caution">
    <text evidence="4">The sequence shown here is derived from an EMBL/GenBank/DDBJ whole genome shotgun (WGS) entry which is preliminary data.</text>
</comment>
<dbReference type="PROSITE" id="PS50222">
    <property type="entry name" value="EF_HAND_2"/>
    <property type="match status" value="1"/>
</dbReference>
<feature type="region of interest" description="Disordered" evidence="2">
    <location>
        <begin position="212"/>
        <end position="238"/>
    </location>
</feature>
<dbReference type="Gene3D" id="1.10.238.10">
    <property type="entry name" value="EF-hand"/>
    <property type="match status" value="1"/>
</dbReference>
<dbReference type="EMBL" id="JABBWG010000004">
    <property type="protein sequence ID" value="KAG1823448.1"/>
    <property type="molecule type" value="Genomic_DNA"/>
</dbReference>
<name>A0A9P7EIZ0_9AGAM</name>
<dbReference type="GO" id="GO:0005509">
    <property type="term" value="F:calcium ion binding"/>
    <property type="evidence" value="ECO:0007669"/>
    <property type="project" value="InterPro"/>
</dbReference>
<proteinExistence type="predicted"/>
<keyword evidence="1" id="KW-0106">Calcium</keyword>
<feature type="region of interest" description="Disordered" evidence="2">
    <location>
        <begin position="362"/>
        <end position="384"/>
    </location>
</feature>
<feature type="compositionally biased region" description="Basic and acidic residues" evidence="2">
    <location>
        <begin position="227"/>
        <end position="238"/>
    </location>
</feature>
<dbReference type="RefSeq" id="XP_041197508.1">
    <property type="nucleotide sequence ID" value="XM_041339362.1"/>
</dbReference>
<accession>A0A9P7EIZ0</accession>
<dbReference type="SUPFAM" id="SSF47473">
    <property type="entry name" value="EF-hand"/>
    <property type="match status" value="1"/>
</dbReference>